<protein>
    <submittedName>
        <fullName evidence="1">Uncharacterized protein</fullName>
    </submittedName>
</protein>
<accession>A0A5B7E7W8</accession>
<dbReference type="EMBL" id="VSRR010002144">
    <property type="protein sequence ID" value="MPC29838.1"/>
    <property type="molecule type" value="Genomic_DNA"/>
</dbReference>
<name>A0A5B7E7W8_PORTR</name>
<evidence type="ECO:0000313" key="1">
    <source>
        <dbReference type="EMBL" id="MPC29838.1"/>
    </source>
</evidence>
<dbReference type="Proteomes" id="UP000324222">
    <property type="component" value="Unassembled WGS sequence"/>
</dbReference>
<gene>
    <name evidence="1" type="ORF">E2C01_023089</name>
</gene>
<organism evidence="1 2">
    <name type="scientific">Portunus trituberculatus</name>
    <name type="common">Swimming crab</name>
    <name type="synonym">Neptunus trituberculatus</name>
    <dbReference type="NCBI Taxonomy" id="210409"/>
    <lineage>
        <taxon>Eukaryota</taxon>
        <taxon>Metazoa</taxon>
        <taxon>Ecdysozoa</taxon>
        <taxon>Arthropoda</taxon>
        <taxon>Crustacea</taxon>
        <taxon>Multicrustacea</taxon>
        <taxon>Malacostraca</taxon>
        <taxon>Eumalacostraca</taxon>
        <taxon>Eucarida</taxon>
        <taxon>Decapoda</taxon>
        <taxon>Pleocyemata</taxon>
        <taxon>Brachyura</taxon>
        <taxon>Eubrachyura</taxon>
        <taxon>Portunoidea</taxon>
        <taxon>Portunidae</taxon>
        <taxon>Portuninae</taxon>
        <taxon>Portunus</taxon>
    </lineage>
</organism>
<reference evidence="1 2" key="1">
    <citation type="submission" date="2019-05" db="EMBL/GenBank/DDBJ databases">
        <title>Another draft genome of Portunus trituberculatus and its Hox gene families provides insights of decapod evolution.</title>
        <authorList>
            <person name="Jeong J.-H."/>
            <person name="Song I."/>
            <person name="Kim S."/>
            <person name="Choi T."/>
            <person name="Kim D."/>
            <person name="Ryu S."/>
            <person name="Kim W."/>
        </authorList>
    </citation>
    <scope>NUCLEOTIDE SEQUENCE [LARGE SCALE GENOMIC DNA]</scope>
    <source>
        <tissue evidence="1">Muscle</tissue>
    </source>
</reference>
<keyword evidence="2" id="KW-1185">Reference proteome</keyword>
<comment type="caution">
    <text evidence="1">The sequence shown here is derived from an EMBL/GenBank/DDBJ whole genome shotgun (WGS) entry which is preliminary data.</text>
</comment>
<sequence length="85" mass="9595">MTPSLDHRNSPAQTKCLLFLPQGVTSSASHLLLVGPDGEEWICWRQFEVYDTLRSCLASYFIYDVISHDHTSSRSFPSFSLPCVT</sequence>
<dbReference type="AlphaFoldDB" id="A0A5B7E7W8"/>
<evidence type="ECO:0000313" key="2">
    <source>
        <dbReference type="Proteomes" id="UP000324222"/>
    </source>
</evidence>
<proteinExistence type="predicted"/>